<gene>
    <name evidence="1" type="ORF">CLV42_12158</name>
</gene>
<keyword evidence="2" id="KW-1185">Reference proteome</keyword>
<dbReference type="Proteomes" id="UP000240978">
    <property type="component" value="Unassembled WGS sequence"/>
</dbReference>
<organism evidence="1 2">
    <name type="scientific">Chitinophaga ginsengisoli</name>
    <dbReference type="NCBI Taxonomy" id="363837"/>
    <lineage>
        <taxon>Bacteria</taxon>
        <taxon>Pseudomonadati</taxon>
        <taxon>Bacteroidota</taxon>
        <taxon>Chitinophagia</taxon>
        <taxon>Chitinophagales</taxon>
        <taxon>Chitinophagaceae</taxon>
        <taxon>Chitinophaga</taxon>
    </lineage>
</organism>
<proteinExistence type="predicted"/>
<accession>A0A2P8FLJ8</accession>
<dbReference type="AlphaFoldDB" id="A0A2P8FLJ8"/>
<name>A0A2P8FLJ8_9BACT</name>
<dbReference type="EMBL" id="PYGK01000021">
    <property type="protein sequence ID" value="PSL22588.1"/>
    <property type="molecule type" value="Genomic_DNA"/>
</dbReference>
<evidence type="ECO:0000313" key="2">
    <source>
        <dbReference type="Proteomes" id="UP000240978"/>
    </source>
</evidence>
<sequence>MVKSDKEAYKEDQDKYLPIVIQRNTNIPGTICVFGKTIDQIGKSMCRKNEYFDNQSFTSLIGHHSRH</sequence>
<comment type="caution">
    <text evidence="1">The sequence shown here is derived from an EMBL/GenBank/DDBJ whole genome shotgun (WGS) entry which is preliminary data.</text>
</comment>
<reference evidence="1 2" key="1">
    <citation type="submission" date="2018-03" db="EMBL/GenBank/DDBJ databases">
        <title>Genomic Encyclopedia of Archaeal and Bacterial Type Strains, Phase II (KMG-II): from individual species to whole genera.</title>
        <authorList>
            <person name="Goeker M."/>
        </authorList>
    </citation>
    <scope>NUCLEOTIDE SEQUENCE [LARGE SCALE GENOMIC DNA]</scope>
    <source>
        <strain evidence="1 2">DSM 18107</strain>
    </source>
</reference>
<evidence type="ECO:0000313" key="1">
    <source>
        <dbReference type="EMBL" id="PSL22588.1"/>
    </source>
</evidence>
<protein>
    <submittedName>
        <fullName evidence="1">Uncharacterized protein</fullName>
    </submittedName>
</protein>